<feature type="region of interest" description="Disordered" evidence="1">
    <location>
        <begin position="78"/>
        <end position="157"/>
    </location>
</feature>
<proteinExistence type="predicted"/>
<feature type="compositionally biased region" description="Polar residues" evidence="1">
    <location>
        <begin position="138"/>
        <end position="150"/>
    </location>
</feature>
<evidence type="ECO:0000313" key="2">
    <source>
        <dbReference type="EMBL" id="GLI66694.1"/>
    </source>
</evidence>
<dbReference type="EMBL" id="BSDZ01000038">
    <property type="protein sequence ID" value="GLI66694.1"/>
    <property type="molecule type" value="Genomic_DNA"/>
</dbReference>
<protein>
    <submittedName>
        <fullName evidence="2">Uncharacterized protein</fullName>
    </submittedName>
</protein>
<evidence type="ECO:0000256" key="1">
    <source>
        <dbReference type="SAM" id="MobiDB-lite"/>
    </source>
</evidence>
<name>A0ABQ5SB73_9CHLO</name>
<evidence type="ECO:0000313" key="3">
    <source>
        <dbReference type="Proteomes" id="UP001165090"/>
    </source>
</evidence>
<reference evidence="2 3" key="1">
    <citation type="journal article" date="2023" name="IScience">
        <title>Expanded male sex-determining region conserved during the evolution of homothallism in the green alga Volvox.</title>
        <authorList>
            <person name="Yamamoto K."/>
            <person name="Matsuzaki R."/>
            <person name="Mahakham W."/>
            <person name="Heman W."/>
            <person name="Sekimoto H."/>
            <person name="Kawachi M."/>
            <person name="Minakuchi Y."/>
            <person name="Toyoda A."/>
            <person name="Nozaki H."/>
        </authorList>
    </citation>
    <scope>NUCLEOTIDE SEQUENCE [LARGE SCALE GENOMIC DNA]</scope>
    <source>
        <strain evidence="2 3">NIES-4468</strain>
    </source>
</reference>
<dbReference type="Proteomes" id="UP001165090">
    <property type="component" value="Unassembled WGS sequence"/>
</dbReference>
<keyword evidence="3" id="KW-1185">Reference proteome</keyword>
<organism evidence="2 3">
    <name type="scientific">Volvox africanus</name>
    <dbReference type="NCBI Taxonomy" id="51714"/>
    <lineage>
        <taxon>Eukaryota</taxon>
        <taxon>Viridiplantae</taxon>
        <taxon>Chlorophyta</taxon>
        <taxon>core chlorophytes</taxon>
        <taxon>Chlorophyceae</taxon>
        <taxon>CS clade</taxon>
        <taxon>Chlamydomonadales</taxon>
        <taxon>Volvocaceae</taxon>
        <taxon>Volvox</taxon>
    </lineage>
</organism>
<feature type="non-terminal residue" evidence="2">
    <location>
        <position position="1"/>
    </location>
</feature>
<accession>A0ABQ5SB73</accession>
<feature type="compositionally biased region" description="Low complexity" evidence="1">
    <location>
        <begin position="93"/>
        <end position="110"/>
    </location>
</feature>
<comment type="caution">
    <text evidence="2">The sequence shown here is derived from an EMBL/GenBank/DDBJ whole genome shotgun (WGS) entry which is preliminary data.</text>
</comment>
<gene>
    <name evidence="2" type="ORF">VaNZ11_010629</name>
</gene>
<sequence>PDPDDTGLPNQVSGTRCTGHAVRIDDAQQGVYICVCVCVCMSISIDQSIHLSVGPRYATLKQVGKSMHVLSDGNVLKKKQVQDGAPPPPPPSSSSFSLSATSAAFDAAAPNGPHQPAASERIAAAEGLYAESLEGGSLHQSSRPSASPRFQEQRKRE</sequence>